<proteinExistence type="predicted"/>
<feature type="region of interest" description="Disordered" evidence="1">
    <location>
        <begin position="129"/>
        <end position="156"/>
    </location>
</feature>
<evidence type="ECO:0000313" key="2">
    <source>
        <dbReference type="EMBL" id="CDW60417.1"/>
    </source>
</evidence>
<protein>
    <submittedName>
        <fullName evidence="2">Uncharacterized protein</fullName>
    </submittedName>
</protein>
<accession>A0A077ZJ38</accession>
<dbReference type="AlphaFoldDB" id="A0A077ZJ38"/>
<evidence type="ECO:0000313" key="3">
    <source>
        <dbReference type="Proteomes" id="UP000030665"/>
    </source>
</evidence>
<reference evidence="2" key="1">
    <citation type="submission" date="2014-01" db="EMBL/GenBank/DDBJ databases">
        <authorList>
            <person name="Aslett M."/>
        </authorList>
    </citation>
    <scope>NUCLEOTIDE SEQUENCE</scope>
</reference>
<dbReference type="Proteomes" id="UP000030665">
    <property type="component" value="Unassembled WGS sequence"/>
</dbReference>
<sequence>MDSNNKELVLQLEKLFALAKLVSERCALDPALENVQGTAVQLFEECAENIHKICNNNLEEGPLSTGFGENEEPSSDVSKHAAPVLTPTRMEFRPALGEFGVPVAKEEMAFRRDNSLFRSSDLEEAAVLSESVTTKPRERVSPDTEPEDIPCASGSETAEPQAIGFCPSGHILELQELFGDGSCLANAEETENIEVSTSE</sequence>
<dbReference type="OrthoDB" id="10500571at2759"/>
<keyword evidence="3" id="KW-1185">Reference proteome</keyword>
<name>A0A077ZJ38_TRITR</name>
<evidence type="ECO:0000256" key="1">
    <source>
        <dbReference type="SAM" id="MobiDB-lite"/>
    </source>
</evidence>
<reference evidence="2" key="2">
    <citation type="submission" date="2014-03" db="EMBL/GenBank/DDBJ databases">
        <title>The whipworm genome and dual-species transcriptomics of an intimate host-pathogen interaction.</title>
        <authorList>
            <person name="Foth B.J."/>
            <person name="Tsai I.J."/>
            <person name="Reid A.J."/>
            <person name="Bancroft A.J."/>
            <person name="Nichol S."/>
            <person name="Tracey A."/>
            <person name="Holroyd N."/>
            <person name="Cotton J.A."/>
            <person name="Stanley E.J."/>
            <person name="Zarowiecki M."/>
            <person name="Liu J.Z."/>
            <person name="Huckvale T."/>
            <person name="Cooper P.J."/>
            <person name="Grencis R.K."/>
            <person name="Berriman M."/>
        </authorList>
    </citation>
    <scope>NUCLEOTIDE SEQUENCE [LARGE SCALE GENOMIC DNA]</scope>
</reference>
<gene>
    <name evidence="2" type="ORF">TTRE_0000879601</name>
</gene>
<dbReference type="EMBL" id="HG807085">
    <property type="protein sequence ID" value="CDW60417.1"/>
    <property type="molecule type" value="Genomic_DNA"/>
</dbReference>
<organism evidence="2 3">
    <name type="scientific">Trichuris trichiura</name>
    <name type="common">Whipworm</name>
    <name type="synonym">Trichocephalus trichiurus</name>
    <dbReference type="NCBI Taxonomy" id="36087"/>
    <lineage>
        <taxon>Eukaryota</taxon>
        <taxon>Metazoa</taxon>
        <taxon>Ecdysozoa</taxon>
        <taxon>Nematoda</taxon>
        <taxon>Enoplea</taxon>
        <taxon>Dorylaimia</taxon>
        <taxon>Trichinellida</taxon>
        <taxon>Trichuridae</taxon>
        <taxon>Trichuris</taxon>
    </lineage>
</organism>